<protein>
    <submittedName>
        <fullName evidence="1">Uncharacterized protein</fullName>
    </submittedName>
</protein>
<dbReference type="EMBL" id="KB320618">
    <property type="protein sequence ID" value="ELW67370.1"/>
    <property type="molecule type" value="Genomic_DNA"/>
</dbReference>
<dbReference type="Proteomes" id="UP000011518">
    <property type="component" value="Unassembled WGS sequence"/>
</dbReference>
<reference evidence="2" key="2">
    <citation type="journal article" date="2013" name="Nat. Commun.">
        <title>Genome of the Chinese tree shrew.</title>
        <authorList>
            <person name="Fan Y."/>
            <person name="Huang Z.Y."/>
            <person name="Cao C.C."/>
            <person name="Chen C.S."/>
            <person name="Chen Y.X."/>
            <person name="Fan D.D."/>
            <person name="He J."/>
            <person name="Hou H.L."/>
            <person name="Hu L."/>
            <person name="Hu X.T."/>
            <person name="Jiang X.T."/>
            <person name="Lai R."/>
            <person name="Lang Y.S."/>
            <person name="Liang B."/>
            <person name="Liao S.G."/>
            <person name="Mu D."/>
            <person name="Ma Y.Y."/>
            <person name="Niu Y.Y."/>
            <person name="Sun X.Q."/>
            <person name="Xia J.Q."/>
            <person name="Xiao J."/>
            <person name="Xiong Z.Q."/>
            <person name="Xu L."/>
            <person name="Yang L."/>
            <person name="Zhang Y."/>
            <person name="Zhao W."/>
            <person name="Zhao X.D."/>
            <person name="Zheng Y.T."/>
            <person name="Zhou J.M."/>
            <person name="Zhu Y.B."/>
            <person name="Zhang G.J."/>
            <person name="Wang J."/>
            <person name="Yao Y.G."/>
        </authorList>
    </citation>
    <scope>NUCLEOTIDE SEQUENCE [LARGE SCALE GENOMIC DNA]</scope>
</reference>
<keyword evidence="2" id="KW-1185">Reference proteome</keyword>
<gene>
    <name evidence="1" type="ORF">TREES_T100000369</name>
</gene>
<dbReference type="InParanoid" id="L9KWQ7"/>
<dbReference type="AlphaFoldDB" id="L9KWQ7"/>
<name>L9KWQ7_TUPCH</name>
<evidence type="ECO:0000313" key="2">
    <source>
        <dbReference type="Proteomes" id="UP000011518"/>
    </source>
</evidence>
<evidence type="ECO:0000313" key="1">
    <source>
        <dbReference type="EMBL" id="ELW67370.1"/>
    </source>
</evidence>
<organism evidence="1 2">
    <name type="scientific">Tupaia chinensis</name>
    <name type="common">Chinese tree shrew</name>
    <name type="synonym">Tupaia belangeri chinensis</name>
    <dbReference type="NCBI Taxonomy" id="246437"/>
    <lineage>
        <taxon>Eukaryota</taxon>
        <taxon>Metazoa</taxon>
        <taxon>Chordata</taxon>
        <taxon>Craniata</taxon>
        <taxon>Vertebrata</taxon>
        <taxon>Euteleostomi</taxon>
        <taxon>Mammalia</taxon>
        <taxon>Eutheria</taxon>
        <taxon>Euarchontoglires</taxon>
        <taxon>Scandentia</taxon>
        <taxon>Tupaiidae</taxon>
        <taxon>Tupaia</taxon>
    </lineage>
</organism>
<sequence length="135" mass="14911">MAYLTQQASPGWCTDLPGEFVPDDYTMLPYKPRWCSGSDIAAVSASQDSIFAHLMKKNACFQFRYVSPPVSTRNMQIGKAADYVQTRVIPPHLSHSTGSPMKRQNYGYQHVTSAVVMGASRQYGLGQEAVLMANT</sequence>
<proteinExistence type="predicted"/>
<reference evidence="2" key="1">
    <citation type="submission" date="2012-07" db="EMBL/GenBank/DDBJ databases">
        <title>Genome of the Chinese tree shrew, a rising model animal genetically related to primates.</title>
        <authorList>
            <person name="Zhang G."/>
            <person name="Fan Y."/>
            <person name="Yao Y."/>
            <person name="Huang Z."/>
        </authorList>
    </citation>
    <scope>NUCLEOTIDE SEQUENCE [LARGE SCALE GENOMIC DNA]</scope>
</reference>
<accession>L9KWQ7</accession>